<keyword evidence="1" id="KW-1133">Transmembrane helix</keyword>
<keyword evidence="1" id="KW-0472">Membrane</keyword>
<sequence>MTSATRKLTGWHVLAIFTAAFGVIIGVNLTLAFNAVATFPGLETGNSYVASQSFDARRDAQQALGWTVTATADDGRVVLAIEDAEGRPVQVADLHAVLGRATHVKDDIALDFSFNGRAYVADAEIAPGNWNLRMTAEAPDGTAFSQRVLLRGE</sequence>
<evidence type="ECO:0000256" key="1">
    <source>
        <dbReference type="SAM" id="Phobius"/>
    </source>
</evidence>
<dbReference type="PIRSF" id="PIRSF011386">
    <property type="entry name" value="FixH"/>
    <property type="match status" value="1"/>
</dbReference>
<dbReference type="Pfam" id="PF05751">
    <property type="entry name" value="FixH"/>
    <property type="match status" value="1"/>
</dbReference>
<organism evidence="2 3">
    <name type="scientific">Marinovum algicola</name>
    <dbReference type="NCBI Taxonomy" id="42444"/>
    <lineage>
        <taxon>Bacteria</taxon>
        <taxon>Pseudomonadati</taxon>
        <taxon>Pseudomonadota</taxon>
        <taxon>Alphaproteobacteria</taxon>
        <taxon>Rhodobacterales</taxon>
        <taxon>Roseobacteraceae</taxon>
        <taxon>Marinovum</taxon>
    </lineage>
</organism>
<gene>
    <name evidence="2" type="ORF">SAMN04487940_101262</name>
</gene>
<dbReference type="GeneID" id="80816533"/>
<accession>A0A975W6L0</accession>
<dbReference type="EMBL" id="FNYY01000001">
    <property type="protein sequence ID" value="SEI57236.1"/>
    <property type="molecule type" value="Genomic_DNA"/>
</dbReference>
<keyword evidence="1" id="KW-0812">Transmembrane</keyword>
<dbReference type="Proteomes" id="UP000182932">
    <property type="component" value="Unassembled WGS sequence"/>
</dbReference>
<evidence type="ECO:0000313" key="3">
    <source>
        <dbReference type="Proteomes" id="UP000182932"/>
    </source>
</evidence>
<name>A0A975W6L0_9RHOB</name>
<protein>
    <submittedName>
        <fullName evidence="2">Nitrogen fixation protein FixH</fullName>
    </submittedName>
</protein>
<proteinExistence type="predicted"/>
<reference evidence="2 3" key="1">
    <citation type="submission" date="2016-10" db="EMBL/GenBank/DDBJ databases">
        <authorList>
            <person name="Varghese N."/>
            <person name="Submissions S."/>
        </authorList>
    </citation>
    <scope>NUCLEOTIDE SEQUENCE [LARGE SCALE GENOMIC DNA]</scope>
    <source>
        <strain evidence="2 3">FF3</strain>
    </source>
</reference>
<dbReference type="InterPro" id="IPR018037">
    <property type="entry name" value="FixH_proteobacterial"/>
</dbReference>
<keyword evidence="3" id="KW-1185">Reference proteome</keyword>
<dbReference type="InterPro" id="IPR008620">
    <property type="entry name" value="FixH"/>
</dbReference>
<evidence type="ECO:0000313" key="2">
    <source>
        <dbReference type="EMBL" id="SEI57236.1"/>
    </source>
</evidence>
<comment type="caution">
    <text evidence="2">The sequence shown here is derived from an EMBL/GenBank/DDBJ whole genome shotgun (WGS) entry which is preliminary data.</text>
</comment>
<dbReference type="AlphaFoldDB" id="A0A975W6L0"/>
<dbReference type="RefSeq" id="WP_074834418.1">
    <property type="nucleotide sequence ID" value="NZ_CATLQZ010000005.1"/>
</dbReference>
<feature type="transmembrane region" description="Helical" evidence="1">
    <location>
        <begin position="12"/>
        <end position="33"/>
    </location>
</feature>